<dbReference type="EC" id="1.1.1.49" evidence="7"/>
<evidence type="ECO:0000256" key="1">
    <source>
        <dbReference type="ARBA" id="ARBA00004937"/>
    </source>
</evidence>
<dbReference type="InterPro" id="IPR019796">
    <property type="entry name" value="G6P_DH_AS"/>
</dbReference>
<dbReference type="GO" id="GO:0005829">
    <property type="term" value="C:cytosol"/>
    <property type="evidence" value="ECO:0007669"/>
    <property type="project" value="TreeGrafter"/>
</dbReference>
<protein>
    <recommendedName>
        <fullName evidence="7">Glucose-6-phosphate 1-dehydrogenase</fullName>
        <shortName evidence="7">G6PD</shortName>
        <ecNumber evidence="7">1.1.1.49</ecNumber>
    </recommendedName>
</protein>
<feature type="binding site" evidence="7">
    <location>
        <position position="168"/>
    </location>
    <ligand>
        <name>substrate</name>
    </ligand>
</feature>
<dbReference type="NCBIfam" id="TIGR00871">
    <property type="entry name" value="zwf"/>
    <property type="match status" value="1"/>
</dbReference>
<keyword evidence="11" id="KW-1185">Reference proteome</keyword>
<dbReference type="GO" id="GO:0004345">
    <property type="term" value="F:glucose-6-phosphate dehydrogenase activity"/>
    <property type="evidence" value="ECO:0007669"/>
    <property type="project" value="UniProtKB-UniRule"/>
</dbReference>
<dbReference type="InterPro" id="IPR022674">
    <property type="entry name" value="G6P_DH_NAD-bd"/>
</dbReference>
<dbReference type="PROSITE" id="PS00069">
    <property type="entry name" value="G6P_DEHYDROGENASE"/>
    <property type="match status" value="1"/>
</dbReference>
<organism evidence="10 11">
    <name type="scientific">Saccharomonospora amisosensis</name>
    <dbReference type="NCBI Taxonomy" id="1128677"/>
    <lineage>
        <taxon>Bacteria</taxon>
        <taxon>Bacillati</taxon>
        <taxon>Actinomycetota</taxon>
        <taxon>Actinomycetes</taxon>
        <taxon>Pseudonocardiales</taxon>
        <taxon>Pseudonocardiaceae</taxon>
        <taxon>Saccharomonospora</taxon>
    </lineage>
</organism>
<name>A0A7X5UPN2_9PSEU</name>
<dbReference type="GO" id="GO:0006006">
    <property type="term" value="P:glucose metabolic process"/>
    <property type="evidence" value="ECO:0007669"/>
    <property type="project" value="UniProtKB-KW"/>
</dbReference>
<dbReference type="SUPFAM" id="SSF55347">
    <property type="entry name" value="Glyceraldehyde-3-phosphate dehydrogenase-like, C-terminal domain"/>
    <property type="match status" value="1"/>
</dbReference>
<dbReference type="Pfam" id="PF00479">
    <property type="entry name" value="G6PD_N"/>
    <property type="match status" value="1"/>
</dbReference>
<dbReference type="Proteomes" id="UP000545493">
    <property type="component" value="Unassembled WGS sequence"/>
</dbReference>
<comment type="caution">
    <text evidence="7">Lacks conserved residue(s) required for the propagation of feature annotation.</text>
</comment>
<comment type="catalytic activity">
    <reaction evidence="7">
        <text>D-glucose 6-phosphate + NADP(+) = 6-phospho-D-glucono-1,5-lactone + NADPH + H(+)</text>
        <dbReference type="Rhea" id="RHEA:15841"/>
        <dbReference type="ChEBI" id="CHEBI:15378"/>
        <dbReference type="ChEBI" id="CHEBI:57783"/>
        <dbReference type="ChEBI" id="CHEBI:57955"/>
        <dbReference type="ChEBI" id="CHEBI:58349"/>
        <dbReference type="ChEBI" id="CHEBI:61548"/>
        <dbReference type="EC" id="1.1.1.49"/>
    </reaction>
</comment>
<reference evidence="10 11" key="1">
    <citation type="submission" date="2020-03" db="EMBL/GenBank/DDBJ databases">
        <title>Sequencing the genomes of 1000 actinobacteria strains.</title>
        <authorList>
            <person name="Klenk H.-P."/>
        </authorList>
    </citation>
    <scope>NUCLEOTIDE SEQUENCE [LARGE SCALE GENOMIC DNA]</scope>
    <source>
        <strain evidence="10 11">DSM 45685</strain>
    </source>
</reference>
<feature type="binding site" evidence="7">
    <location>
        <position position="206"/>
    </location>
    <ligand>
        <name>substrate</name>
    </ligand>
</feature>
<evidence type="ECO:0000313" key="11">
    <source>
        <dbReference type="Proteomes" id="UP000545493"/>
    </source>
</evidence>
<comment type="similarity">
    <text evidence="2 7">Belongs to the glucose-6-phosphate dehydrogenase family.</text>
</comment>
<feature type="binding site" evidence="7">
    <location>
        <position position="316"/>
    </location>
    <ligand>
        <name>substrate</name>
    </ligand>
</feature>
<dbReference type="GO" id="GO:0050661">
    <property type="term" value="F:NADP binding"/>
    <property type="evidence" value="ECO:0007669"/>
    <property type="project" value="UniProtKB-UniRule"/>
</dbReference>
<evidence type="ECO:0000259" key="8">
    <source>
        <dbReference type="Pfam" id="PF00479"/>
    </source>
</evidence>
<comment type="function">
    <text evidence="7">Catalyzes the oxidation of glucose 6-phosphate to 6-phosphogluconolactone.</text>
</comment>
<keyword evidence="5 7" id="KW-0560">Oxidoreductase</keyword>
<dbReference type="EMBL" id="JAAOYM010000001">
    <property type="protein sequence ID" value="NIJ11914.1"/>
    <property type="molecule type" value="Genomic_DNA"/>
</dbReference>
<dbReference type="UniPathway" id="UPA00115">
    <property type="reaction ID" value="UER00408"/>
</dbReference>
<dbReference type="PANTHER" id="PTHR23429">
    <property type="entry name" value="GLUCOSE-6-PHOSPHATE 1-DEHYDROGENASE G6PD"/>
    <property type="match status" value="1"/>
</dbReference>
<evidence type="ECO:0000256" key="5">
    <source>
        <dbReference type="ARBA" id="ARBA00023002"/>
    </source>
</evidence>
<dbReference type="GO" id="GO:0009051">
    <property type="term" value="P:pentose-phosphate shunt, oxidative branch"/>
    <property type="evidence" value="ECO:0007669"/>
    <property type="project" value="TreeGrafter"/>
</dbReference>
<dbReference type="SUPFAM" id="SSF51735">
    <property type="entry name" value="NAD(P)-binding Rossmann-fold domains"/>
    <property type="match status" value="1"/>
</dbReference>
<dbReference type="InterPro" id="IPR022675">
    <property type="entry name" value="G6P_DH_C"/>
</dbReference>
<feature type="binding site" evidence="7">
    <location>
        <position position="138"/>
    </location>
    <ligand>
        <name>NADP(+)</name>
        <dbReference type="ChEBI" id="CHEBI:58349"/>
    </ligand>
</feature>
<dbReference type="Gene3D" id="3.40.50.720">
    <property type="entry name" value="NAD(P)-binding Rossmann-like Domain"/>
    <property type="match status" value="1"/>
</dbReference>
<feature type="domain" description="Glucose-6-phosphate dehydrogenase C-terminal" evidence="9">
    <location>
        <begin position="179"/>
        <end position="449"/>
    </location>
</feature>
<feature type="binding site" evidence="7">
    <location>
        <begin position="11"/>
        <end position="18"/>
    </location>
    <ligand>
        <name>NADP(+)</name>
        <dbReference type="ChEBI" id="CHEBI:58349"/>
    </ligand>
</feature>
<dbReference type="PANTHER" id="PTHR23429:SF0">
    <property type="entry name" value="GLUCOSE-6-PHOSPHATE 1-DEHYDROGENASE"/>
    <property type="match status" value="1"/>
</dbReference>
<dbReference type="HAMAP" id="MF_00966">
    <property type="entry name" value="G6PD"/>
    <property type="match status" value="1"/>
</dbReference>
<keyword evidence="3 7" id="KW-0313">Glucose metabolism</keyword>
<keyword evidence="6 7" id="KW-0119">Carbohydrate metabolism</keyword>
<feature type="active site" description="Proton acceptor" evidence="7">
    <location>
        <position position="230"/>
    </location>
</feature>
<comment type="caution">
    <text evidence="10">The sequence shown here is derived from an EMBL/GenBank/DDBJ whole genome shotgun (WGS) entry which is preliminary data.</text>
</comment>
<dbReference type="AlphaFoldDB" id="A0A7X5UPN2"/>
<feature type="binding site" evidence="7">
    <location>
        <position position="225"/>
    </location>
    <ligand>
        <name>substrate</name>
    </ligand>
</feature>
<dbReference type="InterPro" id="IPR036291">
    <property type="entry name" value="NAD(P)-bd_dom_sf"/>
</dbReference>
<dbReference type="InterPro" id="IPR001282">
    <property type="entry name" value="G6P_DH"/>
</dbReference>
<proteinExistence type="inferred from homology"/>
<dbReference type="NCBIfam" id="NF009492">
    <property type="entry name" value="PRK12853.1-3"/>
    <property type="match status" value="1"/>
</dbReference>
<dbReference type="RefSeq" id="WP_167169906.1">
    <property type="nucleotide sequence ID" value="NZ_JAAOYM010000001.1"/>
</dbReference>
<dbReference type="Pfam" id="PF02781">
    <property type="entry name" value="G6PD_C"/>
    <property type="match status" value="1"/>
</dbReference>
<evidence type="ECO:0000259" key="9">
    <source>
        <dbReference type="Pfam" id="PF02781"/>
    </source>
</evidence>
<keyword evidence="4 7" id="KW-0521">NADP</keyword>
<dbReference type="PIRSF" id="PIRSF000110">
    <property type="entry name" value="G6PD"/>
    <property type="match status" value="1"/>
</dbReference>
<dbReference type="Gene3D" id="3.30.360.10">
    <property type="entry name" value="Dihydrodipicolinate Reductase, domain 2"/>
    <property type="match status" value="1"/>
</dbReference>
<gene>
    <name evidence="7" type="primary">zwf</name>
    <name evidence="10" type="ORF">FHU38_002258</name>
</gene>
<comment type="pathway">
    <text evidence="1 7">Carbohydrate degradation; pentose phosphate pathway; D-ribulose 5-phosphate from D-glucose 6-phosphate (oxidative stage): step 1/3.</text>
</comment>
<evidence type="ECO:0000256" key="3">
    <source>
        <dbReference type="ARBA" id="ARBA00022526"/>
    </source>
</evidence>
<evidence type="ECO:0000256" key="2">
    <source>
        <dbReference type="ARBA" id="ARBA00009975"/>
    </source>
</evidence>
<dbReference type="PRINTS" id="PR00079">
    <property type="entry name" value="G6PDHDRGNASE"/>
</dbReference>
<evidence type="ECO:0000313" key="10">
    <source>
        <dbReference type="EMBL" id="NIJ11914.1"/>
    </source>
</evidence>
<accession>A0A7X5UPN2</accession>
<evidence type="ECO:0000256" key="4">
    <source>
        <dbReference type="ARBA" id="ARBA00022857"/>
    </source>
</evidence>
<sequence>MTRADALVLFGATGDLARKEILPALYRLAQAGRLNLPVVGVALSELDSDEAFREHARAAVEAAIGDPDRELLAALLRRLSLVNGDYGDQATFEELADRLAGAARPMHYLAIPPSLFSMVVHRLAETGLHRGARVVVEKPFGRDLESARELNQVLREVFDESAILRTDHFLGKESVENLLAFRFANTLLEPVWNRHHVAAVQVTMAESFGIKGRGAFYDGVGAIRDVVQNHLLQVVALLAMEPPVDATAEALRDEKVKVVRAMRPVEPDQVVRGQFDGYRDEPGVAATSASETYAALRLDIDSWRWAGVPFFVRTGKHLATTALEAVVELHCPPKPLFAGADCDPRPNTVRLRLGHDPGVTMNVQAKQPGPRIVTRSVDLRVDFRTALGGTQQPYERLLDDALDGDTHRFAREDMVEQAWRVVEPALPSRGPVYGYPRGSWGPPQAVDVLGGGQWYEPEEAGE</sequence>
<feature type="domain" description="Glucose-6-phosphate dehydrogenase NAD-binding" evidence="8">
    <location>
        <begin position="8"/>
        <end position="177"/>
    </location>
</feature>
<feature type="binding site" evidence="7">
    <location>
        <position position="172"/>
    </location>
    <ligand>
        <name>substrate</name>
    </ligand>
</feature>
<evidence type="ECO:0000256" key="7">
    <source>
        <dbReference type="HAMAP-Rule" id="MF_00966"/>
    </source>
</evidence>
<evidence type="ECO:0000256" key="6">
    <source>
        <dbReference type="ARBA" id="ARBA00023277"/>
    </source>
</evidence>